<name>A0A4R1NEY2_9GAMM</name>
<feature type="transmembrane region" description="Helical" evidence="1">
    <location>
        <begin position="21"/>
        <end position="48"/>
    </location>
</feature>
<feature type="transmembrane region" description="Helical" evidence="1">
    <location>
        <begin position="99"/>
        <end position="118"/>
    </location>
</feature>
<organism evidence="2 3">
    <name type="scientific">Sodalis ligni</name>
    <dbReference type="NCBI Taxonomy" id="2697027"/>
    <lineage>
        <taxon>Bacteria</taxon>
        <taxon>Pseudomonadati</taxon>
        <taxon>Pseudomonadota</taxon>
        <taxon>Gammaproteobacteria</taxon>
        <taxon>Enterobacterales</taxon>
        <taxon>Bruguierivoracaceae</taxon>
        <taxon>Sodalis</taxon>
    </lineage>
</organism>
<keyword evidence="1" id="KW-1133">Transmembrane helix</keyword>
<dbReference type="InterPro" id="IPR019690">
    <property type="entry name" value="DUF2569"/>
</dbReference>
<keyword evidence="1" id="KW-0812">Transmembrane</keyword>
<dbReference type="EMBL" id="SJOI01000001">
    <property type="protein sequence ID" value="TCL02640.1"/>
    <property type="molecule type" value="Genomic_DNA"/>
</dbReference>
<dbReference type="Pfam" id="PF10754">
    <property type="entry name" value="DUF2569"/>
    <property type="match status" value="1"/>
</dbReference>
<sequence length="156" mass="17460">MAVRDLNAGYAPAGSPPRIGGWLWVATAYLGVALISASLIIIIFLLALVNHWDALSQSAQHSMFGLQWLASLLTAAAMWCFTFWTLRLMLRRSLRFPKIFILWLLAGVLLALKAFAFSPITDQLALHQLYWPLLAAALGVPYIKRSQRVKHTFIQP</sequence>
<protein>
    <submittedName>
        <fullName evidence="2">Uncharacterized protein DUF2569</fullName>
    </submittedName>
</protein>
<evidence type="ECO:0000313" key="2">
    <source>
        <dbReference type="EMBL" id="TCL02640.1"/>
    </source>
</evidence>
<reference evidence="2 3" key="1">
    <citation type="submission" date="2019-02" db="EMBL/GenBank/DDBJ databases">
        <title>Investigation of anaerobic lignin degradation for improved lignocellulosic biofuels.</title>
        <authorList>
            <person name="Deangelis K."/>
        </authorList>
    </citation>
    <scope>NUCLEOTIDE SEQUENCE [LARGE SCALE GENOMIC DNA]</scope>
    <source>
        <strain evidence="2 3">159R</strain>
    </source>
</reference>
<keyword evidence="1" id="KW-0472">Membrane</keyword>
<evidence type="ECO:0000256" key="1">
    <source>
        <dbReference type="SAM" id="Phobius"/>
    </source>
</evidence>
<proteinExistence type="predicted"/>
<dbReference type="Proteomes" id="UP000294555">
    <property type="component" value="Unassembled WGS sequence"/>
</dbReference>
<feature type="transmembrane region" description="Helical" evidence="1">
    <location>
        <begin position="68"/>
        <end position="87"/>
    </location>
</feature>
<accession>A0A4R1NEY2</accession>
<keyword evidence="3" id="KW-1185">Reference proteome</keyword>
<dbReference type="RefSeq" id="WP_132921575.1">
    <property type="nucleotide sequence ID" value="NZ_SJOI01000001.1"/>
</dbReference>
<feature type="transmembrane region" description="Helical" evidence="1">
    <location>
        <begin position="124"/>
        <end position="143"/>
    </location>
</feature>
<dbReference type="AlphaFoldDB" id="A0A4R1NEY2"/>
<dbReference type="OrthoDB" id="6504677at2"/>
<comment type="caution">
    <text evidence="2">The sequence shown here is derived from an EMBL/GenBank/DDBJ whole genome shotgun (WGS) entry which is preliminary data.</text>
</comment>
<evidence type="ECO:0000313" key="3">
    <source>
        <dbReference type="Proteomes" id="UP000294555"/>
    </source>
</evidence>
<gene>
    <name evidence="2" type="ORF">EZJ58_0664</name>
</gene>